<reference evidence="1" key="2">
    <citation type="journal article" date="2015" name="Fish Shellfish Immunol.">
        <title>Early steps in the European eel (Anguilla anguilla)-Vibrio vulnificus interaction in the gills: Role of the RtxA13 toxin.</title>
        <authorList>
            <person name="Callol A."/>
            <person name="Pajuelo D."/>
            <person name="Ebbesson L."/>
            <person name="Teles M."/>
            <person name="MacKenzie S."/>
            <person name="Amaro C."/>
        </authorList>
    </citation>
    <scope>NUCLEOTIDE SEQUENCE</scope>
</reference>
<proteinExistence type="predicted"/>
<dbReference type="EMBL" id="GBXM01103269">
    <property type="protein sequence ID" value="JAH05308.1"/>
    <property type="molecule type" value="Transcribed_RNA"/>
</dbReference>
<dbReference type="AlphaFoldDB" id="A0A0E9W088"/>
<dbReference type="EMBL" id="GBXM01024788">
    <property type="protein sequence ID" value="JAH83789.1"/>
    <property type="molecule type" value="Transcribed_RNA"/>
</dbReference>
<protein>
    <submittedName>
        <fullName evidence="1">Uncharacterized protein</fullName>
    </submittedName>
</protein>
<sequence length="25" mass="3033">MLDYIAKSTEYESKEVILILYYTFV</sequence>
<name>A0A0E9W088_ANGAN</name>
<evidence type="ECO:0000313" key="1">
    <source>
        <dbReference type="EMBL" id="JAH83789.1"/>
    </source>
</evidence>
<reference evidence="1" key="1">
    <citation type="submission" date="2014-11" db="EMBL/GenBank/DDBJ databases">
        <authorList>
            <person name="Amaro Gonzalez C."/>
        </authorList>
    </citation>
    <scope>NUCLEOTIDE SEQUENCE</scope>
</reference>
<organism evidence="1">
    <name type="scientific">Anguilla anguilla</name>
    <name type="common">European freshwater eel</name>
    <name type="synonym">Muraena anguilla</name>
    <dbReference type="NCBI Taxonomy" id="7936"/>
    <lineage>
        <taxon>Eukaryota</taxon>
        <taxon>Metazoa</taxon>
        <taxon>Chordata</taxon>
        <taxon>Craniata</taxon>
        <taxon>Vertebrata</taxon>
        <taxon>Euteleostomi</taxon>
        <taxon>Actinopterygii</taxon>
        <taxon>Neopterygii</taxon>
        <taxon>Teleostei</taxon>
        <taxon>Anguilliformes</taxon>
        <taxon>Anguillidae</taxon>
        <taxon>Anguilla</taxon>
    </lineage>
</organism>
<accession>A0A0E9W088</accession>